<dbReference type="EMBL" id="CP139779">
    <property type="protein sequence ID" value="WQB71601.1"/>
    <property type="molecule type" value="Genomic_DNA"/>
</dbReference>
<dbReference type="Pfam" id="PF08751">
    <property type="entry name" value="TrwC"/>
    <property type="match status" value="1"/>
</dbReference>
<protein>
    <submittedName>
        <fullName evidence="2">Relaxase domain-containing protein</fullName>
    </submittedName>
</protein>
<feature type="domain" description="TrwC relaxase" evidence="1">
    <location>
        <begin position="34"/>
        <end position="285"/>
    </location>
</feature>
<dbReference type="Proteomes" id="UP001324533">
    <property type="component" value="Chromosome"/>
</dbReference>
<name>A0ABZ0VDX9_9MICO</name>
<dbReference type="RefSeq" id="WP_322411713.1">
    <property type="nucleotide sequence ID" value="NZ_CP139779.1"/>
</dbReference>
<evidence type="ECO:0000259" key="1">
    <source>
        <dbReference type="Pfam" id="PF08751"/>
    </source>
</evidence>
<evidence type="ECO:0000313" key="3">
    <source>
        <dbReference type="Proteomes" id="UP001324533"/>
    </source>
</evidence>
<dbReference type="SUPFAM" id="SSF55464">
    <property type="entry name" value="Origin of replication-binding domain, RBD-like"/>
    <property type="match status" value="1"/>
</dbReference>
<gene>
    <name evidence="2" type="ORF">T9R20_06490</name>
</gene>
<organism evidence="2 3">
    <name type="scientific">Microbacterium invictum</name>
    <dbReference type="NCBI Taxonomy" id="515415"/>
    <lineage>
        <taxon>Bacteria</taxon>
        <taxon>Bacillati</taxon>
        <taxon>Actinomycetota</taxon>
        <taxon>Actinomycetes</taxon>
        <taxon>Micrococcales</taxon>
        <taxon>Microbacteriaceae</taxon>
        <taxon>Microbacterium</taxon>
    </lineage>
</organism>
<dbReference type="InterPro" id="IPR014862">
    <property type="entry name" value="TrwC"/>
</dbReference>
<reference evidence="2 3" key="1">
    <citation type="submission" date="2023-06" db="EMBL/GenBank/DDBJ databases">
        <title>Rock-solubilizing bacteria, Microbacterium invictum, promotes re-establishment of vegetation in rocky wasteland by accelerating rock bio-weathering and reshaping soil bacterial community.</title>
        <authorList>
            <person name="Liu C."/>
        </authorList>
    </citation>
    <scope>NUCLEOTIDE SEQUENCE [LARGE SCALE GENOMIC DNA]</scope>
    <source>
        <strain evidence="2 3">X-18</strain>
    </source>
</reference>
<sequence>MQRSPGIDALEAYSAASDSTVSRFIVANGVITSDELTAGGLRVWLTGHDPVTGEERGHQRLSPDADLLLDGTLNHPKSYSIAALLHPELAAEFEALQDRLRDRILLTWQTELNARRGHGGLIREAITRIEVVELQHRRSRALDPHIHRHLWLNIKVLGADDRWSNLDSRVAMKLHTVINAEGELAARTDPAWIAALARHGYSLDDTGEIAVLAGAVRPISRRSAQIEDNRARLITEWSAAHGGSAPSVEVLQQIDRRAWAVSRPNKPANLDETSWEARVRDEIAAIDPNLTTPRAPIPVAATDPHAINLDLLAAQAVVDADERSTSCGGRFSFFDIRAGAIRALSRTRVVAERDRLDGVIAEITERATCSVYRLVADVPPAHVKAFMATETVRAKVRLVGRLDALAWPGRSRLAGELRRFAPNEDPSVLDASQSVAACAIAGTDDLVT</sequence>
<proteinExistence type="predicted"/>
<accession>A0ABZ0VDX9</accession>
<keyword evidence="3" id="KW-1185">Reference proteome</keyword>
<evidence type="ECO:0000313" key="2">
    <source>
        <dbReference type="EMBL" id="WQB71601.1"/>
    </source>
</evidence>